<dbReference type="GO" id="GO:0016491">
    <property type="term" value="F:oxidoreductase activity"/>
    <property type="evidence" value="ECO:0007669"/>
    <property type="project" value="InterPro"/>
</dbReference>
<organism evidence="2 3">
    <name type="scientific">Sphingobium indicum</name>
    <dbReference type="NCBI Taxonomy" id="332055"/>
    <lineage>
        <taxon>Bacteria</taxon>
        <taxon>Pseudomonadati</taxon>
        <taxon>Pseudomonadota</taxon>
        <taxon>Alphaproteobacteria</taxon>
        <taxon>Sphingomonadales</taxon>
        <taxon>Sphingomonadaceae</taxon>
        <taxon>Sphingobium</taxon>
    </lineage>
</organism>
<comment type="caution">
    <text evidence="2">The sequence shown here is derived from an EMBL/GenBank/DDBJ whole genome shotgun (WGS) entry which is preliminary data.</text>
</comment>
<dbReference type="InterPro" id="IPR011008">
    <property type="entry name" value="Dimeric_a/b-barrel"/>
</dbReference>
<dbReference type="SUPFAM" id="SSF54909">
    <property type="entry name" value="Dimeric alpha+beta barrel"/>
    <property type="match status" value="1"/>
</dbReference>
<dbReference type="RefSeq" id="WP_129965451.1">
    <property type="nucleotide sequence ID" value="NZ_JACBZE010000005.1"/>
</dbReference>
<evidence type="ECO:0000259" key="1">
    <source>
        <dbReference type="Pfam" id="PF07110"/>
    </source>
</evidence>
<evidence type="ECO:0000313" key="3">
    <source>
        <dbReference type="Proteomes" id="UP000292734"/>
    </source>
</evidence>
<dbReference type="EMBL" id="SEOM01000004">
    <property type="protein sequence ID" value="RYM01491.1"/>
    <property type="molecule type" value="Genomic_DNA"/>
</dbReference>
<name>A0A4Q4J658_9SPHN</name>
<feature type="domain" description="EthD" evidence="1">
    <location>
        <begin position="11"/>
        <end position="107"/>
    </location>
</feature>
<dbReference type="Proteomes" id="UP000292734">
    <property type="component" value="Unassembled WGS sequence"/>
</dbReference>
<dbReference type="InterPro" id="IPR009799">
    <property type="entry name" value="EthD_dom"/>
</dbReference>
<reference evidence="2 3" key="1">
    <citation type="submission" date="2019-02" db="EMBL/GenBank/DDBJ databases">
        <authorList>
            <person name="Feng G."/>
        </authorList>
    </citation>
    <scope>NUCLEOTIDE SEQUENCE [LARGE SCALE GENOMIC DNA]</scope>
    <source>
        <strain evidence="2 3">DSM 26779</strain>
    </source>
</reference>
<dbReference type="Gene3D" id="3.30.70.100">
    <property type="match status" value="1"/>
</dbReference>
<evidence type="ECO:0000313" key="2">
    <source>
        <dbReference type="EMBL" id="RYM01491.1"/>
    </source>
</evidence>
<proteinExistence type="predicted"/>
<sequence length="122" mass="13579">MIKFVAIVWRRPDLTPEQFADRWLVGHASLVNRLAPALNIIRYVQTHAFKDEMIDTALAGRGWLQPPDGLAEVWWESHEAMIAGLSTPEGQAANAAFAADEAEFCDMSRMSGFLSKETTIFG</sequence>
<dbReference type="Pfam" id="PF07110">
    <property type="entry name" value="EthD"/>
    <property type="match status" value="1"/>
</dbReference>
<dbReference type="AlphaFoldDB" id="A0A4Q4J658"/>
<protein>
    <submittedName>
        <fullName evidence="2">EthD family reductase</fullName>
    </submittedName>
</protein>
<gene>
    <name evidence="2" type="ORF">EWH08_12455</name>
</gene>
<accession>A0A4Q4J658</accession>